<dbReference type="Proteomes" id="UP000297706">
    <property type="component" value="Unassembled WGS sequence"/>
</dbReference>
<proteinExistence type="predicted"/>
<gene>
    <name evidence="3" type="ORF">C3Y98_03925</name>
</gene>
<dbReference type="AlphaFoldDB" id="A0A4Y9VU70"/>
<keyword evidence="1" id="KW-0732">Signal</keyword>
<feature type="chain" id="PRO_5021456816" description="Surface-adhesin protein E-like domain-containing protein" evidence="1">
    <location>
        <begin position="20"/>
        <end position="131"/>
    </location>
</feature>
<feature type="domain" description="Surface-adhesin protein E-like" evidence="2">
    <location>
        <begin position="21"/>
        <end position="129"/>
    </location>
</feature>
<organism evidence="3 4">
    <name type="scientific">Methylotenera oryzisoli</name>
    <dbReference type="NCBI Taxonomy" id="2080758"/>
    <lineage>
        <taxon>Bacteria</taxon>
        <taxon>Pseudomonadati</taxon>
        <taxon>Pseudomonadota</taxon>
        <taxon>Betaproteobacteria</taxon>
        <taxon>Nitrosomonadales</taxon>
        <taxon>Methylophilaceae</taxon>
        <taxon>Methylotenera</taxon>
    </lineage>
</organism>
<evidence type="ECO:0000259" key="2">
    <source>
        <dbReference type="Pfam" id="PF16747"/>
    </source>
</evidence>
<name>A0A4Y9VU70_9PROT</name>
<feature type="signal peptide" evidence="1">
    <location>
        <begin position="1"/>
        <end position="19"/>
    </location>
</feature>
<comment type="caution">
    <text evidence="3">The sequence shown here is derived from an EMBL/GenBank/DDBJ whole genome shotgun (WGS) entry which is preliminary data.</text>
</comment>
<dbReference type="Pfam" id="PF16747">
    <property type="entry name" value="Adhesin_E"/>
    <property type="match status" value="1"/>
</dbReference>
<sequence>MKKLLIALTLALTSTSTWADWTEFSGSSNQGGVKVYYNLATLRNQDHVLKVWQMQDYNAPQTVQSQTYLSVKSLLEVNCKTKMRRTMAASNYKLNMGRGEAILKTSSPAQWEYIAPDITGEAMRKFYCGRE</sequence>
<evidence type="ECO:0000256" key="1">
    <source>
        <dbReference type="SAM" id="SignalP"/>
    </source>
</evidence>
<dbReference type="RefSeq" id="WP_135276804.1">
    <property type="nucleotide sequence ID" value="NZ_PQVH01000006.1"/>
</dbReference>
<evidence type="ECO:0000313" key="4">
    <source>
        <dbReference type="Proteomes" id="UP000297706"/>
    </source>
</evidence>
<protein>
    <recommendedName>
        <fullName evidence="2">Surface-adhesin protein E-like domain-containing protein</fullName>
    </recommendedName>
</protein>
<dbReference type="OrthoDB" id="8536864at2"/>
<reference evidence="3 4" key="1">
    <citation type="submission" date="2018-02" db="EMBL/GenBank/DDBJ databases">
        <title>A novel lanthanide dependent methylotroph, Methylotenera sp. La3113.</title>
        <authorList>
            <person name="Lv H."/>
            <person name="Tani A."/>
        </authorList>
    </citation>
    <scope>NUCLEOTIDE SEQUENCE [LARGE SCALE GENOMIC DNA]</scope>
    <source>
        <strain evidence="3 4">La3113</strain>
    </source>
</reference>
<dbReference type="InterPro" id="IPR031939">
    <property type="entry name" value="Adhesin_E-like"/>
</dbReference>
<keyword evidence="4" id="KW-1185">Reference proteome</keyword>
<accession>A0A4Y9VU70</accession>
<evidence type="ECO:0000313" key="3">
    <source>
        <dbReference type="EMBL" id="TFW72261.1"/>
    </source>
</evidence>
<dbReference type="EMBL" id="PQVH01000006">
    <property type="protein sequence ID" value="TFW72261.1"/>
    <property type="molecule type" value="Genomic_DNA"/>
</dbReference>